<protein>
    <recommendedName>
        <fullName evidence="4">Tetratricopeptide repeat protein</fullName>
    </recommendedName>
</protein>
<reference evidence="2" key="1">
    <citation type="journal article" date="2019" name="bioRxiv">
        <title>The Genome of the Zebra Mussel, Dreissena polymorpha: A Resource for Invasive Species Research.</title>
        <authorList>
            <person name="McCartney M.A."/>
            <person name="Auch B."/>
            <person name="Kono T."/>
            <person name="Mallez S."/>
            <person name="Zhang Y."/>
            <person name="Obille A."/>
            <person name="Becker A."/>
            <person name="Abrahante J.E."/>
            <person name="Garbe J."/>
            <person name="Badalamenti J.P."/>
            <person name="Herman A."/>
            <person name="Mangelson H."/>
            <person name="Liachko I."/>
            <person name="Sullivan S."/>
            <person name="Sone E.D."/>
            <person name="Koren S."/>
            <person name="Silverstein K.A.T."/>
            <person name="Beckman K.B."/>
            <person name="Gohl D.M."/>
        </authorList>
    </citation>
    <scope>NUCLEOTIDE SEQUENCE</scope>
    <source>
        <strain evidence="2">Duluth1</strain>
        <tissue evidence="2">Whole animal</tissue>
    </source>
</reference>
<comment type="caution">
    <text evidence="2">The sequence shown here is derived from an EMBL/GenBank/DDBJ whole genome shotgun (WGS) entry which is preliminary data.</text>
</comment>
<dbReference type="SUPFAM" id="SSF48452">
    <property type="entry name" value="TPR-like"/>
    <property type="match status" value="1"/>
</dbReference>
<keyword evidence="3" id="KW-1185">Reference proteome</keyword>
<dbReference type="Gene3D" id="1.25.40.10">
    <property type="entry name" value="Tetratricopeptide repeat domain"/>
    <property type="match status" value="1"/>
</dbReference>
<dbReference type="Pfam" id="PF13414">
    <property type="entry name" value="TPR_11"/>
    <property type="match status" value="1"/>
</dbReference>
<evidence type="ECO:0000313" key="3">
    <source>
        <dbReference type="Proteomes" id="UP000828390"/>
    </source>
</evidence>
<proteinExistence type="predicted"/>
<organism evidence="2 3">
    <name type="scientific">Dreissena polymorpha</name>
    <name type="common">Zebra mussel</name>
    <name type="synonym">Mytilus polymorpha</name>
    <dbReference type="NCBI Taxonomy" id="45954"/>
    <lineage>
        <taxon>Eukaryota</taxon>
        <taxon>Metazoa</taxon>
        <taxon>Spiralia</taxon>
        <taxon>Lophotrochozoa</taxon>
        <taxon>Mollusca</taxon>
        <taxon>Bivalvia</taxon>
        <taxon>Autobranchia</taxon>
        <taxon>Heteroconchia</taxon>
        <taxon>Euheterodonta</taxon>
        <taxon>Imparidentia</taxon>
        <taxon>Neoheterodontei</taxon>
        <taxon>Myida</taxon>
        <taxon>Dreissenoidea</taxon>
        <taxon>Dreissenidae</taxon>
        <taxon>Dreissena</taxon>
    </lineage>
</organism>
<dbReference type="EMBL" id="JAIWYP010000009">
    <property type="protein sequence ID" value="KAH3772728.1"/>
    <property type="molecule type" value="Genomic_DNA"/>
</dbReference>
<accession>A0A9D4II91</accession>
<name>A0A9D4II91_DREPO</name>
<keyword evidence="1" id="KW-0802">TPR repeat</keyword>
<gene>
    <name evidence="2" type="ORF">DPMN_174072</name>
</gene>
<dbReference type="PROSITE" id="PS50005">
    <property type="entry name" value="TPR"/>
    <property type="match status" value="1"/>
</dbReference>
<evidence type="ECO:0000313" key="2">
    <source>
        <dbReference type="EMBL" id="KAH3772728.1"/>
    </source>
</evidence>
<evidence type="ECO:0008006" key="4">
    <source>
        <dbReference type="Google" id="ProtNLM"/>
    </source>
</evidence>
<dbReference type="AlphaFoldDB" id="A0A9D4II91"/>
<dbReference type="InterPro" id="IPR019734">
    <property type="entry name" value="TPR_rpt"/>
</dbReference>
<reference evidence="2" key="2">
    <citation type="submission" date="2020-11" db="EMBL/GenBank/DDBJ databases">
        <authorList>
            <person name="McCartney M.A."/>
            <person name="Auch B."/>
            <person name="Kono T."/>
            <person name="Mallez S."/>
            <person name="Becker A."/>
            <person name="Gohl D.M."/>
            <person name="Silverstein K.A.T."/>
            <person name="Koren S."/>
            <person name="Bechman K.B."/>
            <person name="Herman A."/>
            <person name="Abrahante J.E."/>
            <person name="Garbe J."/>
        </authorList>
    </citation>
    <scope>NUCLEOTIDE SEQUENCE</scope>
    <source>
        <strain evidence="2">Duluth1</strain>
        <tissue evidence="2">Whole animal</tissue>
    </source>
</reference>
<evidence type="ECO:0000256" key="1">
    <source>
        <dbReference type="PROSITE-ProRule" id="PRU00339"/>
    </source>
</evidence>
<feature type="repeat" description="TPR" evidence="1">
    <location>
        <begin position="32"/>
        <end position="65"/>
    </location>
</feature>
<dbReference type="Proteomes" id="UP000828390">
    <property type="component" value="Unassembled WGS sequence"/>
</dbReference>
<dbReference type="InterPro" id="IPR011990">
    <property type="entry name" value="TPR-like_helical_dom_sf"/>
</dbReference>
<sequence>MLLGRILNVMPDYDAIAYGHLSKAVKLDPKLVDAWNQLGELYWKKGDINNAKNCFTGALTHASTELFILGKSLAGSPISKVYFFPN</sequence>